<feature type="binding site" evidence="7">
    <location>
        <position position="306"/>
    </location>
    <ligand>
        <name>L-serine</name>
        <dbReference type="ChEBI" id="CHEBI:33384"/>
    </ligand>
</feature>
<evidence type="ECO:0000256" key="7">
    <source>
        <dbReference type="PIRSR" id="PIRSR001529-1"/>
    </source>
</evidence>
<evidence type="ECO:0000256" key="2">
    <source>
        <dbReference type="ARBA" id="ARBA00022598"/>
    </source>
</evidence>
<feature type="binding site" evidence="7">
    <location>
        <position position="275"/>
    </location>
    <ligand>
        <name>L-serine</name>
        <dbReference type="ChEBI" id="CHEBI:33384"/>
    </ligand>
</feature>
<dbReference type="PROSITE" id="PS50862">
    <property type="entry name" value="AA_TRNA_LIGASE_II"/>
    <property type="match status" value="1"/>
</dbReference>
<evidence type="ECO:0000259" key="9">
    <source>
        <dbReference type="PROSITE" id="PS50862"/>
    </source>
</evidence>
<dbReference type="STRING" id="796925.A0A137P717"/>
<dbReference type="InterPro" id="IPR042103">
    <property type="entry name" value="SerRS_1_N_sf"/>
</dbReference>
<dbReference type="AlphaFoldDB" id="A0A137P717"/>
<evidence type="ECO:0000313" key="11">
    <source>
        <dbReference type="Proteomes" id="UP000070444"/>
    </source>
</evidence>
<keyword evidence="3" id="KW-0547">Nucleotide-binding</keyword>
<dbReference type="OMA" id="EQNCIDR"/>
<dbReference type="Pfam" id="PF02403">
    <property type="entry name" value="Seryl_tRNA_N"/>
    <property type="match status" value="1"/>
</dbReference>
<dbReference type="InterPro" id="IPR002314">
    <property type="entry name" value="aa-tRNA-synt_IIb"/>
</dbReference>
<evidence type="ECO:0000256" key="8">
    <source>
        <dbReference type="PIRSR" id="PIRSR001529-2"/>
    </source>
</evidence>
<dbReference type="GO" id="GO:0005524">
    <property type="term" value="F:ATP binding"/>
    <property type="evidence" value="ECO:0007669"/>
    <property type="project" value="UniProtKB-KW"/>
</dbReference>
<dbReference type="GO" id="GO:0070158">
    <property type="term" value="P:mitochondrial seryl-tRNA aminoacylation"/>
    <property type="evidence" value="ECO:0007669"/>
    <property type="project" value="EnsemblFungi"/>
</dbReference>
<evidence type="ECO:0000256" key="6">
    <source>
        <dbReference type="ARBA" id="ARBA00031113"/>
    </source>
</evidence>
<dbReference type="PRINTS" id="PR00981">
    <property type="entry name" value="TRNASYNTHSER"/>
</dbReference>
<dbReference type="GO" id="GO:0005739">
    <property type="term" value="C:mitochondrion"/>
    <property type="evidence" value="ECO:0007669"/>
    <property type="project" value="EnsemblFungi"/>
</dbReference>
<dbReference type="Gene3D" id="1.10.287.40">
    <property type="entry name" value="Serine-tRNA synthetase, tRNA binding domain"/>
    <property type="match status" value="1"/>
</dbReference>
<feature type="binding site" evidence="7">
    <location>
        <position position="428"/>
    </location>
    <ligand>
        <name>L-serine</name>
        <dbReference type="ChEBI" id="CHEBI:33384"/>
    </ligand>
</feature>
<protein>
    <recommendedName>
        <fullName evidence="1">serine--tRNA ligase</fullName>
        <ecNumber evidence="1">6.1.1.11</ecNumber>
    </recommendedName>
    <alternativeName>
        <fullName evidence="6">Seryl-tRNA synthetase</fullName>
    </alternativeName>
</protein>
<feature type="binding site" evidence="8">
    <location>
        <begin position="322"/>
        <end position="325"/>
    </location>
    <ligand>
        <name>ATP</name>
        <dbReference type="ChEBI" id="CHEBI:30616"/>
    </ligand>
</feature>
<name>A0A137P717_CONC2</name>
<dbReference type="OrthoDB" id="10264585at2759"/>
<keyword evidence="2 10" id="KW-0436">Ligase</keyword>
<accession>A0A137P717</accession>
<reference evidence="10 11" key="1">
    <citation type="journal article" date="2015" name="Genome Biol. Evol.">
        <title>Phylogenomic analyses indicate that early fungi evolved digesting cell walls of algal ancestors of land plants.</title>
        <authorList>
            <person name="Chang Y."/>
            <person name="Wang S."/>
            <person name="Sekimoto S."/>
            <person name="Aerts A.L."/>
            <person name="Choi C."/>
            <person name="Clum A."/>
            <person name="LaButti K.M."/>
            <person name="Lindquist E.A."/>
            <person name="Yee Ngan C."/>
            <person name="Ohm R.A."/>
            <person name="Salamov A.A."/>
            <person name="Grigoriev I.V."/>
            <person name="Spatafora J.W."/>
            <person name="Berbee M.L."/>
        </authorList>
    </citation>
    <scope>NUCLEOTIDE SEQUENCE [LARGE SCALE GENOMIC DNA]</scope>
    <source>
        <strain evidence="10 11">NRRL 28638</strain>
    </source>
</reference>
<evidence type="ECO:0000256" key="5">
    <source>
        <dbReference type="ARBA" id="ARBA00023146"/>
    </source>
</evidence>
<dbReference type="Pfam" id="PF00587">
    <property type="entry name" value="tRNA-synt_2b"/>
    <property type="match status" value="1"/>
</dbReference>
<evidence type="ECO:0000256" key="1">
    <source>
        <dbReference type="ARBA" id="ARBA00012840"/>
    </source>
</evidence>
<dbReference type="InterPro" id="IPR010978">
    <property type="entry name" value="tRNA-bd_arm"/>
</dbReference>
<keyword evidence="4 8" id="KW-0067">ATP-binding</keyword>
<feature type="binding site" evidence="8">
    <location>
        <begin position="306"/>
        <end position="308"/>
    </location>
    <ligand>
        <name>ATP</name>
        <dbReference type="ChEBI" id="CHEBI:30616"/>
    </ligand>
</feature>
<dbReference type="GO" id="GO:0004828">
    <property type="term" value="F:serine-tRNA ligase activity"/>
    <property type="evidence" value="ECO:0007669"/>
    <property type="project" value="UniProtKB-EC"/>
</dbReference>
<dbReference type="InterPro" id="IPR006195">
    <property type="entry name" value="aa-tRNA-synth_II"/>
</dbReference>
<feature type="binding site" evidence="8">
    <location>
        <begin position="393"/>
        <end position="396"/>
    </location>
    <ligand>
        <name>ATP</name>
        <dbReference type="ChEBI" id="CHEBI:30616"/>
    </ligand>
</feature>
<dbReference type="UniPathway" id="UPA00906">
    <property type="reaction ID" value="UER00895"/>
</dbReference>
<dbReference type="Proteomes" id="UP000070444">
    <property type="component" value="Unassembled WGS sequence"/>
</dbReference>
<feature type="domain" description="Aminoacyl-transfer RNA synthetases class-II family profile" evidence="9">
    <location>
        <begin position="223"/>
        <end position="455"/>
    </location>
</feature>
<dbReference type="SUPFAM" id="SSF46589">
    <property type="entry name" value="tRNA-binding arm"/>
    <property type="match status" value="1"/>
</dbReference>
<dbReference type="InterPro" id="IPR002317">
    <property type="entry name" value="Ser-tRNA-ligase_type_1"/>
</dbReference>
<feature type="binding site" evidence="7">
    <location>
        <position position="329"/>
    </location>
    <ligand>
        <name>L-serine</name>
        <dbReference type="ChEBI" id="CHEBI:33384"/>
    </ligand>
</feature>
<dbReference type="EMBL" id="KQ964493">
    <property type="protein sequence ID" value="KXN70785.1"/>
    <property type="molecule type" value="Genomic_DNA"/>
</dbReference>
<keyword evidence="5" id="KW-0030">Aminoacyl-tRNA synthetase</keyword>
<dbReference type="InterPro" id="IPR015866">
    <property type="entry name" value="Ser-tRNA-synth_1_N"/>
</dbReference>
<feature type="site" description="Important for serine binding" evidence="7">
    <location>
        <position position="430"/>
    </location>
</feature>
<evidence type="ECO:0000313" key="10">
    <source>
        <dbReference type="EMBL" id="KXN70785.1"/>
    </source>
</evidence>
<dbReference type="PIRSF" id="PIRSF001529">
    <property type="entry name" value="Ser-tRNA-synth_IIa"/>
    <property type="match status" value="1"/>
</dbReference>
<dbReference type="SUPFAM" id="SSF55681">
    <property type="entry name" value="Class II aaRS and biotin synthetases"/>
    <property type="match status" value="1"/>
</dbReference>
<dbReference type="Gene3D" id="3.30.930.10">
    <property type="entry name" value="Bira Bifunctional Protein, Domain 2"/>
    <property type="match status" value="1"/>
</dbReference>
<gene>
    <name evidence="10" type="ORF">CONCODRAFT_6645</name>
</gene>
<dbReference type="EC" id="6.1.1.11" evidence="1"/>
<dbReference type="PANTHER" id="PTHR11778">
    <property type="entry name" value="SERYL-TRNA SYNTHETASE"/>
    <property type="match status" value="1"/>
</dbReference>
<dbReference type="InterPro" id="IPR045864">
    <property type="entry name" value="aa-tRNA-synth_II/BPL/LPL"/>
</dbReference>
<evidence type="ECO:0000256" key="3">
    <source>
        <dbReference type="ARBA" id="ARBA00022741"/>
    </source>
</evidence>
<keyword evidence="11" id="KW-1185">Reference proteome</keyword>
<organism evidence="10 11">
    <name type="scientific">Conidiobolus coronatus (strain ATCC 28846 / CBS 209.66 / NRRL 28638)</name>
    <name type="common">Delacroixia coronata</name>
    <dbReference type="NCBI Taxonomy" id="796925"/>
    <lineage>
        <taxon>Eukaryota</taxon>
        <taxon>Fungi</taxon>
        <taxon>Fungi incertae sedis</taxon>
        <taxon>Zoopagomycota</taxon>
        <taxon>Entomophthoromycotina</taxon>
        <taxon>Entomophthoromycetes</taxon>
        <taxon>Entomophthorales</taxon>
        <taxon>Ancylistaceae</taxon>
        <taxon>Conidiobolus</taxon>
    </lineage>
</organism>
<evidence type="ECO:0000256" key="4">
    <source>
        <dbReference type="ARBA" id="ARBA00022840"/>
    </source>
</evidence>
<dbReference type="NCBIfam" id="TIGR00414">
    <property type="entry name" value="serS"/>
    <property type="match status" value="1"/>
</dbReference>
<proteinExistence type="predicted"/>
<sequence length="473" mass="53821">MLKLIKPTKLNRILTNNTNFSTYTKLNVGIKSLGILPKLNWQQLKDSKLEVEQNIINRKLAHLVNLDEVLQVHREYGEVQFKINGLRNKKQLVSQKLSKAGKEERLELINEAQAIKEEIHNLEPKLNELNNKALRLGCLVPNFTHPSSPIGPEENANIVLKKEFNHEYPSQLVKNHYDLSISHKMVDFEQAAKVTGNSFYYLKNDGALLELALVDLVVKLGLEKGYRLHIVPDIVKEDILKACGFQPRDSHLSQTYGVSSSHEEEEANKLCLSGTSEVQLAGLYLNQQLQKSQLPIQLMGKSHCFRAEAGARGSETRGLYRVHQFTKLELFELTDPSESDEALDKILEFQKSILDKLELSYRVLDMPTEELGSSAYKKYDIETWLPGSNKWGEVSSASNCTDYQSRRLNIRLPKQSTQKSPQFVHTLNGTACAIPRIIVSILEQYQTAEGKVKIPSILKPYFNNREFFTKGEF</sequence>